<dbReference type="SUPFAM" id="SSF69349">
    <property type="entry name" value="Phage fibre proteins"/>
    <property type="match status" value="1"/>
</dbReference>
<dbReference type="Gene3D" id="2.40.50.230">
    <property type="entry name" value="Gp5 N-terminal domain"/>
    <property type="match status" value="1"/>
</dbReference>
<gene>
    <name evidence="6" type="ORF">SAMN05192562_107129</name>
</gene>
<dbReference type="Gene3D" id="2.30.110.50">
    <property type="match status" value="1"/>
</dbReference>
<dbReference type="Pfam" id="PF04717">
    <property type="entry name" value="Phage_base_V"/>
    <property type="match status" value="1"/>
</dbReference>
<name>A0A1I7DXF5_9ENTR</name>
<dbReference type="InterPro" id="IPR037026">
    <property type="entry name" value="Vgr_OB-fold_dom_sf"/>
</dbReference>
<dbReference type="SUPFAM" id="SSF69279">
    <property type="entry name" value="Phage tail proteins"/>
    <property type="match status" value="2"/>
</dbReference>
<feature type="domain" description="Gp5/Type VI secretion system Vgr C-terminal trimerisation" evidence="5">
    <location>
        <begin position="466"/>
        <end position="576"/>
    </location>
</feature>
<dbReference type="PANTHER" id="PTHR32305">
    <property type="match status" value="1"/>
</dbReference>
<evidence type="ECO:0000256" key="3">
    <source>
        <dbReference type="ARBA" id="ARBA00022525"/>
    </source>
</evidence>
<protein>
    <submittedName>
        <fullName evidence="6">Type VI secretion system secreted protein VgrG</fullName>
    </submittedName>
</protein>
<sequence length="661" mass="71818">MSIIEKSKAQQHHFIGWNGDLAGSLLLVSLRGQESLSSPYQYELRSLTKMNEKALSRWHGEAVSCRIGDGSQPLPQRHLHGVVTRIRYAQRTGDEAECIFTLEPTLSLLHMGRMMRIWQNTSVPDLVTTLLKSYGINDIEVQLHGTYPKREYCVQYRESALRFIERILQEEGIYYFFRHSAAGHTFVLADHPASHAAIGGEKLAWHHQGEIITGGTIESWEASVALLPASVAIQGFNMPQTAAIDDLKSARSTDKSITSVTFTDITPQGERELISRHAQTAMAAKEANIRHFAATANAHWLSCGEIFTLSGHPSGDKEYNIRRLDLEAVNNFDDNSSACFCQLQAVSNDQPWVPDASHPLPEIPGVLTAIVVGPASEEIHTDEYGRIKIQFPWDKENPGDDTSSCWVQVVQPWSGAKFGAQFLPRVGCEVLVSFVQGHPDFPVVIGTVHNGQNKPPFALPAGKNESGFLSRSTPKGSVDEGHRLSFNDKKGEELLTIIAQKDLALTVKNDATSTIAANRSTELTKGNDLLVLKEGDMSVTLEKGNWQQRITGNATTEVKDGNYKLSVAGNNTTELKSGNYMLSVSGGGGGIKTDKALTFESTQGIELKVGSNKISLSPSGITINGTLLTLEAKATAELKGAMATVSGSGMTQVSGGIINIG</sequence>
<proteinExistence type="inferred from homology"/>
<dbReference type="Gene3D" id="4.10.220.110">
    <property type="match status" value="1"/>
</dbReference>
<dbReference type="InterPro" id="IPR006531">
    <property type="entry name" value="Gp5/Vgr_OB"/>
</dbReference>
<dbReference type="GO" id="GO:0005576">
    <property type="term" value="C:extracellular region"/>
    <property type="evidence" value="ECO:0007669"/>
    <property type="project" value="UniProtKB-SubCell"/>
</dbReference>
<evidence type="ECO:0000256" key="1">
    <source>
        <dbReference type="ARBA" id="ARBA00004613"/>
    </source>
</evidence>
<comment type="subcellular location">
    <subcellularLocation>
        <location evidence="1">Secreted</location>
    </subcellularLocation>
</comment>
<keyword evidence="7" id="KW-1185">Reference proteome</keyword>
<feature type="domain" description="Gp5/Type VI secretion system Vgr protein OB-fold" evidence="4">
    <location>
        <begin position="380"/>
        <end position="449"/>
    </location>
</feature>
<dbReference type="PANTHER" id="PTHR32305:SF15">
    <property type="entry name" value="PROTEIN RHSA-RELATED"/>
    <property type="match status" value="1"/>
</dbReference>
<dbReference type="InterPro" id="IPR054030">
    <property type="entry name" value="Gp5_Vgr_C"/>
</dbReference>
<dbReference type="RefSeq" id="WP_090125406.1">
    <property type="nucleotide sequence ID" value="NZ_CP045300.1"/>
</dbReference>
<dbReference type="InterPro" id="IPR050708">
    <property type="entry name" value="T6SS_VgrG/RHS"/>
</dbReference>
<dbReference type="InterPro" id="IPR017847">
    <property type="entry name" value="T6SS_RhsGE_Vgr_subset"/>
</dbReference>
<dbReference type="Pfam" id="PF22178">
    <property type="entry name" value="Gp5_trimer_C"/>
    <property type="match status" value="1"/>
</dbReference>
<dbReference type="EMBL" id="FPAU01000007">
    <property type="protein sequence ID" value="SFU16306.1"/>
    <property type="molecule type" value="Genomic_DNA"/>
</dbReference>
<dbReference type="Gene3D" id="3.55.50.10">
    <property type="entry name" value="Baseplate protein-like domains"/>
    <property type="match status" value="1"/>
</dbReference>
<evidence type="ECO:0000256" key="2">
    <source>
        <dbReference type="ARBA" id="ARBA00005558"/>
    </source>
</evidence>
<accession>A0A1I7DXF5</accession>
<dbReference type="NCBIfam" id="TIGR03361">
    <property type="entry name" value="VI_Rhs_Vgr"/>
    <property type="match status" value="1"/>
</dbReference>
<organism evidence="6 7">
    <name type="scientific">Kosakonia arachidis</name>
    <dbReference type="NCBI Taxonomy" id="551989"/>
    <lineage>
        <taxon>Bacteria</taxon>
        <taxon>Pseudomonadati</taxon>
        <taxon>Pseudomonadota</taxon>
        <taxon>Gammaproteobacteria</taxon>
        <taxon>Enterobacterales</taxon>
        <taxon>Enterobacteriaceae</taxon>
        <taxon>Kosakonia</taxon>
    </lineage>
</organism>
<dbReference type="Proteomes" id="UP000199187">
    <property type="component" value="Unassembled WGS sequence"/>
</dbReference>
<dbReference type="SUPFAM" id="SSF69255">
    <property type="entry name" value="gp5 N-terminal domain-like"/>
    <property type="match status" value="1"/>
</dbReference>
<comment type="similarity">
    <text evidence="2">Belongs to the VgrG protein family.</text>
</comment>
<dbReference type="AlphaFoldDB" id="A0A1I7DXF5"/>
<reference evidence="7" key="1">
    <citation type="submission" date="2016-10" db="EMBL/GenBank/DDBJ databases">
        <authorList>
            <person name="Varghese N."/>
            <person name="Submissions S."/>
        </authorList>
    </citation>
    <scope>NUCLEOTIDE SEQUENCE [LARGE SCALE GENOMIC DNA]</scope>
    <source>
        <strain evidence="7">Ah-143</strain>
    </source>
</reference>
<dbReference type="NCBIfam" id="TIGR01646">
    <property type="entry name" value="vgr_GE"/>
    <property type="match status" value="1"/>
</dbReference>
<keyword evidence="3" id="KW-0964">Secreted</keyword>
<dbReference type="InterPro" id="IPR006533">
    <property type="entry name" value="T6SS_Vgr_RhsGE"/>
</dbReference>
<dbReference type="Pfam" id="PF05954">
    <property type="entry name" value="Phage_GPD"/>
    <property type="match status" value="1"/>
</dbReference>
<evidence type="ECO:0000259" key="4">
    <source>
        <dbReference type="Pfam" id="PF04717"/>
    </source>
</evidence>
<evidence type="ECO:0000313" key="6">
    <source>
        <dbReference type="EMBL" id="SFU16306.1"/>
    </source>
</evidence>
<evidence type="ECO:0000313" key="7">
    <source>
        <dbReference type="Proteomes" id="UP000199187"/>
    </source>
</evidence>
<evidence type="ECO:0000259" key="5">
    <source>
        <dbReference type="Pfam" id="PF22178"/>
    </source>
</evidence>
<dbReference type="OrthoDB" id="6710627at2"/>